<comment type="caution">
    <text evidence="2">The sequence shown here is derived from an EMBL/GenBank/DDBJ whole genome shotgun (WGS) entry which is preliminary data.</text>
</comment>
<organism evidence="2 3">
    <name type="scientific">Symbiobacterium thermophilum</name>
    <dbReference type="NCBI Taxonomy" id="2734"/>
    <lineage>
        <taxon>Bacteria</taxon>
        <taxon>Bacillati</taxon>
        <taxon>Bacillota</taxon>
        <taxon>Clostridia</taxon>
        <taxon>Eubacteriales</taxon>
        <taxon>Symbiobacteriaceae</taxon>
        <taxon>Symbiobacterium</taxon>
    </lineage>
</organism>
<dbReference type="Pfam" id="PF00269">
    <property type="entry name" value="SASP"/>
    <property type="match status" value="1"/>
</dbReference>
<proteinExistence type="predicted"/>
<protein>
    <submittedName>
        <fullName evidence="2">Spore protein alpha/beta</fullName>
    </submittedName>
</protein>
<dbReference type="GO" id="GO:0006265">
    <property type="term" value="P:DNA topological change"/>
    <property type="evidence" value="ECO:0007669"/>
    <property type="project" value="InterPro"/>
</dbReference>
<dbReference type="EMBL" id="LWLV01001170">
    <property type="protein sequence ID" value="OTA40794.1"/>
    <property type="molecule type" value="Genomic_DNA"/>
</dbReference>
<comment type="function">
    <text evidence="1">SASP are bound to spore DNA. They are double-stranded DNA-binding proteins that cause DNA to change to an a-like conformation. They protect the DNA backbone from chemical and enzymatic cleavage and are thus involved in dormant spore's high resistance to UV light.</text>
</comment>
<accession>A0A1Y2T4Y8</accession>
<dbReference type="Gene3D" id="6.10.10.80">
    <property type="entry name" value="Small, acid-soluble spore protein, alpha/beta type-like"/>
    <property type="match status" value="1"/>
</dbReference>
<reference evidence="3" key="1">
    <citation type="submission" date="2016-04" db="EMBL/GenBank/DDBJ databases">
        <authorList>
            <person name="Antunes L.P."/>
            <person name="Martins L.F."/>
            <person name="Pereira R.V."/>
            <person name="Thomas A.M."/>
            <person name="Barbosa D."/>
            <person name="Nascimento L."/>
            <person name="Silva G.M."/>
            <person name="Condomitti G.W."/>
            <person name="Digiampietri L.A."/>
            <person name="Lombardi K.C."/>
            <person name="Ramos P.L."/>
            <person name="Quaggio R.B."/>
            <person name="Oliveira J.C."/>
            <person name="Pascon R.C."/>
            <person name="Cruz J.B."/>
            <person name="Silva A.M."/>
            <person name="Setubal J.C."/>
        </authorList>
    </citation>
    <scope>NUCLEOTIDE SEQUENCE [LARGE SCALE GENOMIC DNA]</scope>
</reference>
<name>A0A1Y2T4Y8_SYMTR</name>
<dbReference type="AlphaFoldDB" id="A0A1Y2T4Y8"/>
<sequence length="77" mass="8427">MAQFTPTGRVLPHELLDRLKWEVAEQVGLTDTIMQQGWPQMSSRACGHIGGRIGGKMVKVMVKHAQQVLADGSATLK</sequence>
<dbReference type="Proteomes" id="UP000194267">
    <property type="component" value="Unassembled WGS sequence"/>
</dbReference>
<dbReference type="InterPro" id="IPR001448">
    <property type="entry name" value="SASP_alpha/beta-type"/>
</dbReference>
<dbReference type="GO" id="GO:0003690">
    <property type="term" value="F:double-stranded DNA binding"/>
    <property type="evidence" value="ECO:0007669"/>
    <property type="project" value="InterPro"/>
</dbReference>
<evidence type="ECO:0000313" key="3">
    <source>
        <dbReference type="Proteomes" id="UP000194267"/>
    </source>
</evidence>
<gene>
    <name evidence="2" type="ORF">A6D92_13155</name>
</gene>
<evidence type="ECO:0000313" key="2">
    <source>
        <dbReference type="EMBL" id="OTA40794.1"/>
    </source>
</evidence>
<evidence type="ECO:0000256" key="1">
    <source>
        <dbReference type="ARBA" id="ARBA00003863"/>
    </source>
</evidence>
<dbReference type="InterPro" id="IPR038300">
    <property type="entry name" value="SASP_sf_alpha/beta"/>
</dbReference>